<dbReference type="GO" id="GO:0004747">
    <property type="term" value="F:ribokinase activity"/>
    <property type="evidence" value="ECO:0007669"/>
    <property type="project" value="UniProtKB-UniRule"/>
</dbReference>
<dbReference type="GO" id="GO:0005829">
    <property type="term" value="C:cytosol"/>
    <property type="evidence" value="ECO:0007669"/>
    <property type="project" value="TreeGrafter"/>
</dbReference>
<comment type="caution">
    <text evidence="11">The sequence shown here is derived from an EMBL/GenBank/DDBJ whole genome shotgun (WGS) entry which is preliminary data.</text>
</comment>
<keyword evidence="9" id="KW-0963">Cytoplasm</keyword>
<dbReference type="AlphaFoldDB" id="A0A087DD68"/>
<sequence length="330" mass="34485">MEKSEEHEQMPEPVRDRLEALGKAQGSVIVVGSMNADYTVSTKRLPKPGETVNGGAMKVLPGGKGANQASAAARLGANVQLLGAVGEDANADFLLSKLDEAGVDTADILHVEGPSGTTLITVSAEGENTIVYSPGSNSKASAGYVQSHRDTIAQCAVLGLCLESPISTVIAAAQTAHDAGVTVLLNDSPFMDELPHELVEATDILLVNQHEVAQLLGLPDTESTDDYDWYEVVSRFTDYGFDRAIVTLGASGSIVIEDGRWHRVSAAQVDAVDTTGCGDSFMGTVLAGLAAKFTLLQSAQIGSYVSAYAATKLGAQSAYGTAEEVIEYFS</sequence>
<reference evidence="11 12" key="1">
    <citation type="submission" date="2014-03" db="EMBL/GenBank/DDBJ databases">
        <title>Genomics of Bifidobacteria.</title>
        <authorList>
            <person name="Ventura M."/>
            <person name="Milani C."/>
            <person name="Lugli G.A."/>
        </authorList>
    </citation>
    <scope>NUCLEOTIDE SEQUENCE [LARGE SCALE GENOMIC DNA]</scope>
    <source>
        <strain evidence="11 12">DSM 23967</strain>
    </source>
</reference>
<keyword evidence="3 9" id="KW-0547">Nucleotide-binding</keyword>
<keyword evidence="5 9" id="KW-0067">ATP-binding</keyword>
<dbReference type="Gene3D" id="3.40.1190.20">
    <property type="match status" value="1"/>
</dbReference>
<evidence type="ECO:0000256" key="5">
    <source>
        <dbReference type="ARBA" id="ARBA00022840"/>
    </source>
</evidence>
<feature type="binding site" evidence="9">
    <location>
        <position position="208"/>
    </location>
    <ligand>
        <name>ATP</name>
        <dbReference type="ChEBI" id="CHEBI:30616"/>
    </ligand>
</feature>
<keyword evidence="7 9" id="KW-0630">Potassium</keyword>
<dbReference type="SUPFAM" id="SSF53613">
    <property type="entry name" value="Ribokinase-like"/>
    <property type="match status" value="1"/>
</dbReference>
<accession>A0A087DD68</accession>
<proteinExistence type="inferred from homology"/>
<organism evidence="11 12">
    <name type="scientific">Bifidobacterium saguini DSM 23967</name>
    <dbReference type="NCBI Taxonomy" id="1437607"/>
    <lineage>
        <taxon>Bacteria</taxon>
        <taxon>Bacillati</taxon>
        <taxon>Actinomycetota</taxon>
        <taxon>Actinomycetes</taxon>
        <taxon>Bifidobacteriales</taxon>
        <taxon>Bifidobacteriaceae</taxon>
        <taxon>Bifidobacterium</taxon>
    </lineage>
</organism>
<keyword evidence="2 9" id="KW-0479">Metal-binding</keyword>
<evidence type="ECO:0000259" key="10">
    <source>
        <dbReference type="Pfam" id="PF00294"/>
    </source>
</evidence>
<feature type="binding site" evidence="9">
    <location>
        <position position="163"/>
    </location>
    <ligand>
        <name>substrate</name>
    </ligand>
</feature>
<feature type="binding site" evidence="9">
    <location>
        <begin position="278"/>
        <end position="279"/>
    </location>
    <ligand>
        <name>ATP</name>
        <dbReference type="ChEBI" id="CHEBI:30616"/>
    </ligand>
</feature>
<keyword evidence="8 9" id="KW-0119">Carbohydrate metabolism</keyword>
<dbReference type="InterPro" id="IPR011877">
    <property type="entry name" value="Ribokinase"/>
</dbReference>
<dbReference type="UniPathway" id="UPA00916">
    <property type="reaction ID" value="UER00889"/>
</dbReference>
<keyword evidence="6 9" id="KW-0460">Magnesium</keyword>
<feature type="domain" description="Carbohydrate kinase PfkB" evidence="10">
    <location>
        <begin position="27"/>
        <end position="318"/>
    </location>
</feature>
<evidence type="ECO:0000256" key="6">
    <source>
        <dbReference type="ARBA" id="ARBA00022842"/>
    </source>
</evidence>
<gene>
    <name evidence="9" type="primary">rbsK</name>
    <name evidence="11" type="ORF">BISA_1556</name>
</gene>
<evidence type="ECO:0000256" key="1">
    <source>
        <dbReference type="ARBA" id="ARBA00022679"/>
    </source>
</evidence>
<comment type="pathway">
    <text evidence="9">Carbohydrate metabolism; D-ribose degradation; D-ribose 5-phosphate from beta-D-ribopyranose: step 2/2.</text>
</comment>
<name>A0A087DD68_9BIFI</name>
<dbReference type="Proteomes" id="UP000029066">
    <property type="component" value="Unassembled WGS sequence"/>
</dbReference>
<evidence type="ECO:0000256" key="9">
    <source>
        <dbReference type="HAMAP-Rule" id="MF_01987"/>
    </source>
</evidence>
<dbReference type="GO" id="GO:0005524">
    <property type="term" value="F:ATP binding"/>
    <property type="evidence" value="ECO:0007669"/>
    <property type="project" value="UniProtKB-UniRule"/>
</dbReference>
<dbReference type="STRING" id="1437607.BISA_1556"/>
<dbReference type="PANTHER" id="PTHR10584">
    <property type="entry name" value="SUGAR KINASE"/>
    <property type="match status" value="1"/>
</dbReference>
<comment type="subunit">
    <text evidence="9">Homodimer.</text>
</comment>
<comment type="caution">
    <text evidence="9">Lacks conserved residue(s) required for the propagation of feature annotation.</text>
</comment>
<evidence type="ECO:0000256" key="8">
    <source>
        <dbReference type="ARBA" id="ARBA00023277"/>
    </source>
</evidence>
<evidence type="ECO:0000313" key="11">
    <source>
        <dbReference type="EMBL" id="KFI93468.1"/>
    </source>
</evidence>
<keyword evidence="4 9" id="KW-0418">Kinase</keyword>
<comment type="subcellular location">
    <subcellularLocation>
        <location evidence="9">Cytoplasm</location>
    </subcellularLocation>
</comment>
<protein>
    <recommendedName>
        <fullName evidence="9">Ribokinase</fullName>
        <shortName evidence="9">RK</shortName>
        <ecNumber evidence="9">2.7.1.15</ecNumber>
    </recommendedName>
</protein>
<feature type="binding site" evidence="9">
    <location>
        <position position="309"/>
    </location>
    <ligand>
        <name>K(+)</name>
        <dbReference type="ChEBI" id="CHEBI:29103"/>
    </ligand>
</feature>
<feature type="binding site" evidence="9">
    <location>
        <position position="312"/>
    </location>
    <ligand>
        <name>K(+)</name>
        <dbReference type="ChEBI" id="CHEBI:29103"/>
    </ligand>
</feature>
<comment type="similarity">
    <text evidence="9">Belongs to the carbohydrate kinase PfkB family. Ribokinase subfamily.</text>
</comment>
<comment type="catalytic activity">
    <reaction evidence="9">
        <text>D-ribose + ATP = D-ribose 5-phosphate + ADP + H(+)</text>
        <dbReference type="Rhea" id="RHEA:13697"/>
        <dbReference type="ChEBI" id="CHEBI:15378"/>
        <dbReference type="ChEBI" id="CHEBI:30616"/>
        <dbReference type="ChEBI" id="CHEBI:47013"/>
        <dbReference type="ChEBI" id="CHEBI:78346"/>
        <dbReference type="ChEBI" id="CHEBI:456216"/>
        <dbReference type="EC" id="2.7.1.15"/>
    </reaction>
</comment>
<dbReference type="InterPro" id="IPR011611">
    <property type="entry name" value="PfkB_dom"/>
</dbReference>
<comment type="function">
    <text evidence="9">Catalyzes the phosphorylation of ribose at O-5 in a reaction requiring ATP and magnesium. The resulting D-ribose-5-phosphate can then be used either for sythesis of nucleotides, histidine, and tryptophan, or as a component of the pentose phosphate pathway.</text>
</comment>
<keyword evidence="1 9" id="KW-0808">Transferase</keyword>
<dbReference type="EMBL" id="JGZN01000005">
    <property type="protein sequence ID" value="KFI93468.1"/>
    <property type="molecule type" value="Genomic_DNA"/>
</dbReference>
<dbReference type="GO" id="GO:0046872">
    <property type="term" value="F:metal ion binding"/>
    <property type="evidence" value="ECO:0007669"/>
    <property type="project" value="UniProtKB-KW"/>
</dbReference>
<feature type="binding site" evidence="9">
    <location>
        <position position="275"/>
    </location>
    <ligand>
        <name>K(+)</name>
        <dbReference type="ChEBI" id="CHEBI:29103"/>
    </ligand>
</feature>
<feature type="binding site" evidence="9">
    <location>
        <position position="314"/>
    </location>
    <ligand>
        <name>K(+)</name>
        <dbReference type="ChEBI" id="CHEBI:29103"/>
    </ligand>
</feature>
<dbReference type="InterPro" id="IPR002139">
    <property type="entry name" value="Ribo/fructo_kinase"/>
</dbReference>
<feature type="binding site" evidence="9">
    <location>
        <begin position="247"/>
        <end position="252"/>
    </location>
    <ligand>
        <name>ATP</name>
        <dbReference type="ChEBI" id="CHEBI:30616"/>
    </ligand>
</feature>
<dbReference type="PANTHER" id="PTHR10584:SF166">
    <property type="entry name" value="RIBOKINASE"/>
    <property type="match status" value="1"/>
</dbReference>
<dbReference type="HAMAP" id="MF_01987">
    <property type="entry name" value="Ribokinase"/>
    <property type="match status" value="1"/>
</dbReference>
<dbReference type="GO" id="GO:0019303">
    <property type="term" value="P:D-ribose catabolic process"/>
    <property type="evidence" value="ECO:0007669"/>
    <property type="project" value="UniProtKB-UniRule"/>
</dbReference>
<dbReference type="InterPro" id="IPR029056">
    <property type="entry name" value="Ribokinase-like"/>
</dbReference>
<evidence type="ECO:0000256" key="7">
    <source>
        <dbReference type="ARBA" id="ARBA00022958"/>
    </source>
</evidence>
<comment type="activity regulation">
    <text evidence="9">Activated by a monovalent cation that binds near, but not in, the active site. The most likely occupant of the site in vivo is potassium. Ion binding induces a conformational change that may alter substrate affinity.</text>
</comment>
<dbReference type="PRINTS" id="PR00990">
    <property type="entry name" value="RIBOKINASE"/>
</dbReference>
<comment type="cofactor">
    <cofactor evidence="9">
        <name>Mg(2+)</name>
        <dbReference type="ChEBI" id="CHEBI:18420"/>
    </cofactor>
    <text evidence="9">Requires a divalent cation, most likely magnesium in vivo, as an electrophilic catalyst to aid phosphoryl group transfer. It is the chelate of the metal and the nucleotide that is the actual substrate.</text>
</comment>
<feature type="active site" description="Proton acceptor" evidence="9">
    <location>
        <position position="279"/>
    </location>
</feature>
<feature type="binding site" evidence="9">
    <location>
        <position position="273"/>
    </location>
    <ligand>
        <name>K(+)</name>
        <dbReference type="ChEBI" id="CHEBI:29103"/>
    </ligand>
</feature>
<dbReference type="Pfam" id="PF00294">
    <property type="entry name" value="PfkB"/>
    <property type="match status" value="1"/>
</dbReference>
<feature type="binding site" evidence="9">
    <location>
        <begin position="63"/>
        <end position="67"/>
    </location>
    <ligand>
        <name>substrate</name>
    </ligand>
</feature>
<feature type="binding site" evidence="9">
    <location>
        <position position="279"/>
    </location>
    <ligand>
        <name>substrate</name>
    </ligand>
</feature>
<feature type="binding site" evidence="9">
    <location>
        <begin position="35"/>
        <end position="37"/>
    </location>
    <ligand>
        <name>substrate</name>
    </ligand>
</feature>
<dbReference type="CDD" id="cd01174">
    <property type="entry name" value="ribokinase"/>
    <property type="match status" value="1"/>
</dbReference>
<evidence type="ECO:0000256" key="2">
    <source>
        <dbReference type="ARBA" id="ARBA00022723"/>
    </source>
</evidence>
<dbReference type="EC" id="2.7.1.15" evidence="9"/>
<evidence type="ECO:0000256" key="4">
    <source>
        <dbReference type="ARBA" id="ARBA00022777"/>
    </source>
</evidence>
<evidence type="ECO:0000256" key="3">
    <source>
        <dbReference type="ARBA" id="ARBA00022741"/>
    </source>
</evidence>
<evidence type="ECO:0000313" key="12">
    <source>
        <dbReference type="Proteomes" id="UP000029066"/>
    </source>
</evidence>